<accession>A0ACD6B8Q2</accession>
<gene>
    <name evidence="1" type="ORF">MaF1660_ph0012</name>
</gene>
<name>A0ACD6B8Q2_9CAUD</name>
<keyword evidence="2" id="KW-0002">3D-structure</keyword>
<keyword evidence="2" id="KW-0349">Heme</keyword>
<organism evidence="1">
    <name type="scientific">Mycobacterium phage Adler</name>
    <dbReference type="NCBI Taxonomy" id="1327959"/>
    <lineage>
        <taxon>Viruses</taxon>
        <taxon>Duplodnaviria</taxon>
        <taxon>Heunggongvirae</taxon>
        <taxon>Uroviricota</taxon>
        <taxon>Caudoviricetes</taxon>
    </lineage>
</organism>
<feature type="binding site" evidence="2">
    <location>
        <position position="419"/>
    </location>
    <ligand>
        <name>heme b</name>
        <dbReference type="ChEBI" id="CHEBI:60344"/>
        <note>axial binding residue</note>
    </ligand>
    <ligandPart>
        <name>Fe</name>
        <dbReference type="ChEBI" id="CHEBI:18248"/>
    </ligandPart>
</feature>
<dbReference type="EMBL" id="KC960489">
    <property type="protein sequence ID" value="AHB79207.1"/>
    <property type="molecule type" value="Genomic_DNA"/>
</dbReference>
<sequence length="471" mass="53574">MTDTGTGVHTPQPLPHPRGRLPVLRDLLSVDFATPVQGLTREGRRHDGIFEQCIGDFRVVVVDGPELIEEINNPQLWEKNVGPTLHKLRSVAGDGMFTAYNSEENWRKAHEILTPAFTKEAMSTYHQRIAATVRELIDAWNTRAQNNSWIDIPAETNRLTIEIISRAGFDYQFNNLADHSENPFITAVLRELQYANRRTDSIPFYEQFLGGRRRRLHAADKKFIRAEVDKIIDVRRINPRVGQSPDMLDIMLTAADPVTGDKLDNNNIGNQILTFLVAGSETSANAIAFALHFLATTPDVAAQARAEVDAMWPGRTFPDFQFDQIAKLRYLRLVIDEALRLWPVAPGYFRQAKQDTTIGEGRYAFKKNDWVFVNLHAAHTHRSWGPDAAEFKPERMSTENRRKLGPHIYKPFGVGERACIGRQFAQHEMVIALAAILHQFELEPRPGYELKVSETLTLKPSDLQLRLRNRV</sequence>
<keyword evidence="2" id="KW-0408">Iron</keyword>
<reference evidence="1" key="1">
    <citation type="submission" date="2013-04" db="EMBL/GenBank/DDBJ databases">
        <title>Novel Mycobacteriophage Adler isolated in Mycobacterium abscessus subsp. bolletii F1660.</title>
        <authorList>
            <person name="Cerdeira L."/>
            <person name="Pelegrino K."/>
            <person name="Sampaio S."/>
            <person name="Mandeulbaum K."/>
            <person name="McCulloch J."/>
            <person name="Sampaio J."/>
        </authorList>
    </citation>
    <scope>NUCLEOTIDE SEQUENCE</scope>
</reference>
<reference evidence="2" key="2">
    <citation type="journal article" date="2019" name="Proc. Natl. Acad. Sci. U.S.A.">
        <title>On the occurrence of cytochrome P450 in viruses.</title>
        <authorList>
            <person name="Lamb D.C."/>
            <person name="Follmer A.H."/>
            <person name="Goldstone J.V."/>
            <person name="Nelson D.R."/>
            <person name="Warrilow A.G."/>
            <person name="Price C.L."/>
            <person name="True M.Y."/>
            <person name="Kelly S.L."/>
            <person name="Poulos T.L."/>
            <person name="Stegeman J.J."/>
        </authorList>
    </citation>
    <scope>X-RAY CRYSTALLOGRAPHY (2.50 ANGSTROMS) OF 1-471 IN COMPLEX WITH HEME B</scope>
</reference>
<protein>
    <submittedName>
        <fullName evidence="1">Uncharacterized protein</fullName>
    </submittedName>
</protein>
<feature type="binding site" evidence="2">
    <location>
        <position position="417"/>
    </location>
    <ligand>
        <name>heme b</name>
        <dbReference type="ChEBI" id="CHEBI:60344"/>
    </ligand>
</feature>
<proteinExistence type="evidence at protein level"/>
<evidence type="ECO:0007829" key="2">
    <source>
        <dbReference type="PDB" id="6N6Q"/>
    </source>
</evidence>
<evidence type="ECO:0000313" key="1">
    <source>
        <dbReference type="EMBL" id="AHB79207.1"/>
    </source>
</evidence>
<feature type="binding site" evidence="2">
    <location>
        <position position="106"/>
    </location>
    <ligand>
        <name>heme b</name>
        <dbReference type="ChEBI" id="CHEBI:60344"/>
    </ligand>
</feature>
<keyword evidence="2" id="KW-0479">Metal-binding</keyword>
<accession>V5UQK0</accession>
<dbReference type="PDB" id="6N6Q">
    <property type="method" value="X-ray"/>
    <property type="resolution" value="2.50 A"/>
    <property type="chains" value="A/B/C/D=1-471"/>
</dbReference>